<dbReference type="AlphaFoldDB" id="A0A5C6CE11"/>
<organism evidence="8 9">
    <name type="scientific">Novipirellula galeiformis</name>
    <dbReference type="NCBI Taxonomy" id="2528004"/>
    <lineage>
        <taxon>Bacteria</taxon>
        <taxon>Pseudomonadati</taxon>
        <taxon>Planctomycetota</taxon>
        <taxon>Planctomycetia</taxon>
        <taxon>Pirellulales</taxon>
        <taxon>Pirellulaceae</taxon>
        <taxon>Novipirellula</taxon>
    </lineage>
</organism>
<keyword evidence="6" id="KW-0472">Membrane</keyword>
<keyword evidence="2" id="KW-0808">Transferase</keyword>
<feature type="transmembrane region" description="Helical" evidence="6">
    <location>
        <begin position="65"/>
        <end position="83"/>
    </location>
</feature>
<evidence type="ECO:0000256" key="1">
    <source>
        <dbReference type="ARBA" id="ARBA00000877"/>
    </source>
</evidence>
<dbReference type="GO" id="GO:0004016">
    <property type="term" value="F:adenylate cyclase activity"/>
    <property type="evidence" value="ECO:0007669"/>
    <property type="project" value="TreeGrafter"/>
</dbReference>
<keyword evidence="6" id="KW-0812">Transmembrane</keyword>
<feature type="domain" description="DAC" evidence="7">
    <location>
        <begin position="84"/>
        <end position="242"/>
    </location>
</feature>
<dbReference type="EMBL" id="SJPT01000005">
    <property type="protein sequence ID" value="TWU22332.1"/>
    <property type="molecule type" value="Genomic_DNA"/>
</dbReference>
<dbReference type="GO" id="GO:0106408">
    <property type="term" value="F:diadenylate cyclase activity"/>
    <property type="evidence" value="ECO:0007669"/>
    <property type="project" value="UniProtKB-EC"/>
</dbReference>
<dbReference type="PANTHER" id="PTHR34185:SF1">
    <property type="entry name" value="DIADENYLATE CYCLASE"/>
    <property type="match status" value="1"/>
</dbReference>
<dbReference type="Gene3D" id="2.170.120.30">
    <property type="match status" value="1"/>
</dbReference>
<keyword evidence="6" id="KW-1133">Transmembrane helix</keyword>
<keyword evidence="3" id="KW-0548">Nucleotidyltransferase</keyword>
<proteinExistence type="predicted"/>
<dbReference type="PROSITE" id="PS51794">
    <property type="entry name" value="DAC"/>
    <property type="match status" value="1"/>
</dbReference>
<evidence type="ECO:0000256" key="6">
    <source>
        <dbReference type="SAM" id="Phobius"/>
    </source>
</evidence>
<sequence>MAGELRELVDQFRIADALDIGIVTMVMYVLLVWLCNRATQSVGLVFLLIVAIYLLAGWLEMYLTTMIFQYGIIGAIFASIVIFQQDIRHGIERVSSSRWLRQSSTEVVSQPSLDTIVNSVAMLASQEVGALIVFPGREPLGPHVRGGVRVDAEISEPLLLSIFHPESPGHDGAVLIEQQRIGQLSLHLPLSSNLMKVQGGGTRHAAALGLSECCDALVVVVSEERGTITMAHNGVLEEVDPETLGNRLKTFLANQTVSREAHPGTALDRLTIKSASLTLAVLLWFLFAYQTATVQRTVMVPIEYRNLSENWVVDEPKMTHAEVTLVGSDKAFQHLDLSAMTVSLELKEVREGVPMRLPTEKSLQHVPSELTVNRVEPHSVYVVVRKKQATTPLEIESGREVER</sequence>
<keyword evidence="5" id="KW-0067">ATP-binding</keyword>
<dbReference type="PANTHER" id="PTHR34185">
    <property type="entry name" value="DIADENYLATE CYCLASE"/>
    <property type="match status" value="1"/>
</dbReference>
<evidence type="ECO:0000313" key="9">
    <source>
        <dbReference type="Proteomes" id="UP000316304"/>
    </source>
</evidence>
<evidence type="ECO:0000256" key="2">
    <source>
        <dbReference type="ARBA" id="ARBA00022679"/>
    </source>
</evidence>
<evidence type="ECO:0000256" key="4">
    <source>
        <dbReference type="ARBA" id="ARBA00022741"/>
    </source>
</evidence>
<evidence type="ECO:0000256" key="3">
    <source>
        <dbReference type="ARBA" id="ARBA00022695"/>
    </source>
</evidence>
<reference evidence="8 9" key="1">
    <citation type="submission" date="2019-02" db="EMBL/GenBank/DDBJ databases">
        <title>Deep-cultivation of Planctomycetes and their phenomic and genomic characterization uncovers novel biology.</title>
        <authorList>
            <person name="Wiegand S."/>
            <person name="Jogler M."/>
            <person name="Boedeker C."/>
            <person name="Pinto D."/>
            <person name="Vollmers J."/>
            <person name="Rivas-Marin E."/>
            <person name="Kohn T."/>
            <person name="Peeters S.H."/>
            <person name="Heuer A."/>
            <person name="Rast P."/>
            <person name="Oberbeckmann S."/>
            <person name="Bunk B."/>
            <person name="Jeske O."/>
            <person name="Meyerdierks A."/>
            <person name="Storesund J.E."/>
            <person name="Kallscheuer N."/>
            <person name="Luecker S."/>
            <person name="Lage O.M."/>
            <person name="Pohl T."/>
            <person name="Merkel B.J."/>
            <person name="Hornburger P."/>
            <person name="Mueller R.-W."/>
            <person name="Bruemmer F."/>
            <person name="Labrenz M."/>
            <person name="Spormann A.M."/>
            <person name="Op Den Camp H."/>
            <person name="Overmann J."/>
            <person name="Amann R."/>
            <person name="Jetten M.S.M."/>
            <person name="Mascher T."/>
            <person name="Medema M.H."/>
            <person name="Devos D.P."/>
            <person name="Kaster A.-K."/>
            <person name="Ovreas L."/>
            <person name="Rohde M."/>
            <person name="Galperin M.Y."/>
            <person name="Jogler C."/>
        </authorList>
    </citation>
    <scope>NUCLEOTIDE SEQUENCE [LARGE SCALE GENOMIC DNA]</scope>
    <source>
        <strain evidence="8 9">Pla52o</strain>
    </source>
</reference>
<dbReference type="Gene3D" id="3.40.1700.10">
    <property type="entry name" value="DNA integrity scanning protein, DisA, N-terminal domain"/>
    <property type="match status" value="1"/>
</dbReference>
<dbReference type="InterPro" id="IPR050338">
    <property type="entry name" value="DisA"/>
</dbReference>
<dbReference type="InterPro" id="IPR003390">
    <property type="entry name" value="DNA_integrity_scan_DisA_N"/>
</dbReference>
<name>A0A5C6CE11_9BACT</name>
<evidence type="ECO:0000313" key="8">
    <source>
        <dbReference type="EMBL" id="TWU22332.1"/>
    </source>
</evidence>
<accession>A0A5C6CE11</accession>
<dbReference type="InterPro" id="IPR036888">
    <property type="entry name" value="DNA_integrity_DisA_N_sf"/>
</dbReference>
<feature type="transmembrane region" description="Helical" evidence="6">
    <location>
        <begin position="41"/>
        <end position="59"/>
    </location>
</feature>
<dbReference type="GO" id="GO:0005524">
    <property type="term" value="F:ATP binding"/>
    <property type="evidence" value="ECO:0007669"/>
    <property type="project" value="UniProtKB-KW"/>
</dbReference>
<comment type="caution">
    <text evidence="8">The sequence shown here is derived from an EMBL/GenBank/DDBJ whole genome shotgun (WGS) entry which is preliminary data.</text>
</comment>
<keyword evidence="4" id="KW-0547">Nucleotide-binding</keyword>
<gene>
    <name evidence="8" type="ORF">Pla52o_33880</name>
</gene>
<dbReference type="SUPFAM" id="SSF143597">
    <property type="entry name" value="YojJ-like"/>
    <property type="match status" value="1"/>
</dbReference>
<dbReference type="RefSeq" id="WP_146595514.1">
    <property type="nucleotide sequence ID" value="NZ_SJPT01000005.1"/>
</dbReference>
<dbReference type="Pfam" id="PF02457">
    <property type="entry name" value="DAC"/>
    <property type="match status" value="1"/>
</dbReference>
<protein>
    <submittedName>
        <fullName evidence="8">DisA bacterial checkpoint controller nucleotide-binding protein</fullName>
    </submittedName>
</protein>
<feature type="transmembrane region" description="Helical" evidence="6">
    <location>
        <begin position="12"/>
        <end position="34"/>
    </location>
</feature>
<evidence type="ECO:0000256" key="5">
    <source>
        <dbReference type="ARBA" id="ARBA00022840"/>
    </source>
</evidence>
<dbReference type="Proteomes" id="UP000316304">
    <property type="component" value="Unassembled WGS sequence"/>
</dbReference>
<dbReference type="OrthoDB" id="9807385at2"/>
<keyword evidence="9" id="KW-1185">Reference proteome</keyword>
<evidence type="ECO:0000259" key="7">
    <source>
        <dbReference type="PROSITE" id="PS51794"/>
    </source>
</evidence>
<feature type="transmembrane region" description="Helical" evidence="6">
    <location>
        <begin position="270"/>
        <end position="289"/>
    </location>
</feature>
<comment type="catalytic activity">
    <reaction evidence="1">
        <text>2 ATP = 3',3'-c-di-AMP + 2 diphosphate</text>
        <dbReference type="Rhea" id="RHEA:35655"/>
        <dbReference type="ChEBI" id="CHEBI:30616"/>
        <dbReference type="ChEBI" id="CHEBI:33019"/>
        <dbReference type="ChEBI" id="CHEBI:71500"/>
        <dbReference type="EC" id="2.7.7.85"/>
    </reaction>
</comment>